<evidence type="ECO:0000313" key="9">
    <source>
        <dbReference type="Proteomes" id="UP000228896"/>
    </source>
</evidence>
<comment type="function">
    <text evidence="5">Phosphorylation of dTMP to form dTDP in both de novo and salvage pathways of dTTP synthesis.</text>
</comment>
<dbReference type="InterPro" id="IPR029054">
    <property type="entry name" value="dUTPase-like"/>
</dbReference>
<dbReference type="Pfam" id="PF02223">
    <property type="entry name" value="Thymidylate_kin"/>
    <property type="match status" value="1"/>
</dbReference>
<dbReference type="InterPro" id="IPR033704">
    <property type="entry name" value="dUTPase_trimeric"/>
</dbReference>
<dbReference type="SUPFAM" id="SSF52540">
    <property type="entry name" value="P-loop containing nucleoside triphosphate hydrolases"/>
    <property type="match status" value="1"/>
</dbReference>
<evidence type="ECO:0000256" key="5">
    <source>
        <dbReference type="HAMAP-Rule" id="MF_00165"/>
    </source>
</evidence>
<dbReference type="GO" id="GO:0006226">
    <property type="term" value="P:dUMP biosynthetic process"/>
    <property type="evidence" value="ECO:0007669"/>
    <property type="project" value="InterPro"/>
</dbReference>
<keyword evidence="3" id="KW-0546">Nucleotide metabolism</keyword>
<keyword evidence="5" id="KW-0547">Nucleotide-binding</keyword>
<dbReference type="Gene3D" id="3.40.50.300">
    <property type="entry name" value="P-loop containing nucleotide triphosphate hydrolases"/>
    <property type="match status" value="1"/>
</dbReference>
<dbReference type="Proteomes" id="UP000228896">
    <property type="component" value="Unassembled WGS sequence"/>
</dbReference>
<dbReference type="GO" id="GO:0000287">
    <property type="term" value="F:magnesium ion binding"/>
    <property type="evidence" value="ECO:0007669"/>
    <property type="project" value="InterPro"/>
</dbReference>
<dbReference type="EMBL" id="PETS01000130">
    <property type="protein sequence ID" value="PIV50455.1"/>
    <property type="molecule type" value="Genomic_DNA"/>
</dbReference>
<comment type="catalytic activity">
    <reaction evidence="5">
        <text>dTMP + ATP = dTDP + ADP</text>
        <dbReference type="Rhea" id="RHEA:13517"/>
        <dbReference type="ChEBI" id="CHEBI:30616"/>
        <dbReference type="ChEBI" id="CHEBI:58369"/>
        <dbReference type="ChEBI" id="CHEBI:63528"/>
        <dbReference type="ChEBI" id="CHEBI:456216"/>
        <dbReference type="EC" id="2.7.4.9"/>
    </reaction>
</comment>
<dbReference type="GO" id="GO:0005524">
    <property type="term" value="F:ATP binding"/>
    <property type="evidence" value="ECO:0007669"/>
    <property type="project" value="UniProtKB-UniRule"/>
</dbReference>
<dbReference type="GO" id="GO:0046081">
    <property type="term" value="P:dUTP catabolic process"/>
    <property type="evidence" value="ECO:0007669"/>
    <property type="project" value="InterPro"/>
</dbReference>
<dbReference type="PANTHER" id="PTHR11241">
    <property type="entry name" value="DEOXYURIDINE 5'-TRIPHOSPHATE NUCLEOTIDOHYDROLASE"/>
    <property type="match status" value="1"/>
</dbReference>
<evidence type="ECO:0000256" key="3">
    <source>
        <dbReference type="ARBA" id="ARBA00023080"/>
    </source>
</evidence>
<keyword evidence="5" id="KW-0067">ATP-binding</keyword>
<keyword evidence="2" id="KW-0378">Hydrolase</keyword>
<protein>
    <recommendedName>
        <fullName evidence="5">Thymidylate kinase</fullName>
        <ecNumber evidence="5">2.7.4.9</ecNumber>
    </recommendedName>
    <alternativeName>
        <fullName evidence="5">dTMP kinase</fullName>
    </alternativeName>
</protein>
<dbReference type="PANTHER" id="PTHR11241:SF0">
    <property type="entry name" value="DEOXYURIDINE 5'-TRIPHOSPHATE NUCLEOTIDOHYDROLASE"/>
    <property type="match status" value="1"/>
</dbReference>
<dbReference type="InterPro" id="IPR008181">
    <property type="entry name" value="dUTPase"/>
</dbReference>
<evidence type="ECO:0000256" key="1">
    <source>
        <dbReference type="ARBA" id="ARBA00006581"/>
    </source>
</evidence>
<dbReference type="Pfam" id="PF00692">
    <property type="entry name" value="dUTPase"/>
    <property type="match status" value="1"/>
</dbReference>
<keyword evidence="5" id="KW-0808">Transferase</keyword>
<keyword evidence="5" id="KW-0545">Nucleotide biosynthesis</keyword>
<name>A0A2M7DL07_9BACT</name>
<dbReference type="Gene3D" id="2.70.40.10">
    <property type="match status" value="1"/>
</dbReference>
<dbReference type="InterPro" id="IPR039430">
    <property type="entry name" value="Thymidylate_kin-like_dom"/>
</dbReference>
<dbReference type="GO" id="GO:0006235">
    <property type="term" value="P:dTTP biosynthetic process"/>
    <property type="evidence" value="ECO:0007669"/>
    <property type="project" value="UniProtKB-UniRule"/>
</dbReference>
<keyword evidence="5" id="KW-0418">Kinase</keyword>
<reference evidence="9" key="1">
    <citation type="submission" date="2017-09" db="EMBL/GenBank/DDBJ databases">
        <title>Depth-based differentiation of microbial function through sediment-hosted aquifers and enrichment of novel symbionts in the deep terrestrial subsurface.</title>
        <authorList>
            <person name="Probst A.J."/>
            <person name="Ladd B."/>
            <person name="Jarett J.K."/>
            <person name="Geller-Mcgrath D.E."/>
            <person name="Sieber C.M.K."/>
            <person name="Emerson J.B."/>
            <person name="Anantharaman K."/>
            <person name="Thomas B.C."/>
            <person name="Malmstrom R."/>
            <person name="Stieglmeier M."/>
            <person name="Klingl A."/>
            <person name="Woyke T."/>
            <person name="Ryan C.M."/>
            <person name="Banfield J.F."/>
        </authorList>
    </citation>
    <scope>NUCLEOTIDE SEQUENCE [LARGE SCALE GENOMIC DNA]</scope>
</reference>
<evidence type="ECO:0000259" key="7">
    <source>
        <dbReference type="Pfam" id="PF02223"/>
    </source>
</evidence>
<feature type="domain" description="dUTPase-like" evidence="6">
    <location>
        <begin position="266"/>
        <end position="392"/>
    </location>
</feature>
<comment type="catalytic activity">
    <reaction evidence="4">
        <text>dUTP + H2O = dUMP + diphosphate + H(+)</text>
        <dbReference type="Rhea" id="RHEA:10248"/>
        <dbReference type="ChEBI" id="CHEBI:15377"/>
        <dbReference type="ChEBI" id="CHEBI:15378"/>
        <dbReference type="ChEBI" id="CHEBI:33019"/>
        <dbReference type="ChEBI" id="CHEBI:61555"/>
        <dbReference type="ChEBI" id="CHEBI:246422"/>
        <dbReference type="EC" id="3.6.1.23"/>
    </reaction>
</comment>
<feature type="domain" description="Thymidylate kinase-like" evidence="7">
    <location>
        <begin position="11"/>
        <end position="193"/>
    </location>
</feature>
<dbReference type="InterPro" id="IPR027417">
    <property type="entry name" value="P-loop_NTPase"/>
</dbReference>
<comment type="similarity">
    <text evidence="1">Belongs to the dUTPase family.</text>
</comment>
<sequence>MSTQKGKFIVIDGTDGSGKATQAEILVARLKSMNLPVAMIDFPQYGHKSAGLVEEYLNGKYGSAKEVGYYRTSIFYAADRYDASFKIRKWLEEGKIAIANRYVTANMAHQGGKIADKQERKKFYNWLFNLEYRLFAVPRPDLNIILHVNADIAQKLVDKKGYRDYINGDKRDLHEADLSHLRDAEKTYLEIAEIFPDISLIKCVKYGQIMAREEINNLIWEKIAGLIGFKTNNLPPNFPNNFLNNSKIENNNNIRRLKVQRLIAAAKLPTRAYDNDAGFDLYATDFYSLSPGGKAIIKTGLKMAIPSGYAGLIWDKGGIAKEGIHSMAGVIDSGFRGEITVNIINLSKNIYHILPGQKIAQIIIQKIETPIIVEEKIDDLTDRDEERFDSSGMF</sequence>
<comment type="caution">
    <text evidence="5">Lacks conserved residue(s) required for the propagation of feature annotation.</text>
</comment>
<comment type="caution">
    <text evidence="8">The sequence shown here is derived from an EMBL/GenBank/DDBJ whole genome shotgun (WGS) entry which is preliminary data.</text>
</comment>
<evidence type="ECO:0000256" key="4">
    <source>
        <dbReference type="ARBA" id="ARBA00047686"/>
    </source>
</evidence>
<dbReference type="SUPFAM" id="SSF51283">
    <property type="entry name" value="dUTPase-like"/>
    <property type="match status" value="1"/>
</dbReference>
<dbReference type="InterPro" id="IPR018094">
    <property type="entry name" value="Thymidylate_kinase"/>
</dbReference>
<comment type="similarity">
    <text evidence="5">Belongs to the thymidylate kinase family.</text>
</comment>
<organism evidence="8 9">
    <name type="scientific">Candidatus Falkowbacteria bacterium CG02_land_8_20_14_3_00_36_14</name>
    <dbReference type="NCBI Taxonomy" id="1974560"/>
    <lineage>
        <taxon>Bacteria</taxon>
        <taxon>Candidatus Falkowiibacteriota</taxon>
    </lineage>
</organism>
<proteinExistence type="inferred from homology"/>
<dbReference type="HAMAP" id="MF_00165">
    <property type="entry name" value="Thymidylate_kinase"/>
    <property type="match status" value="1"/>
</dbReference>
<dbReference type="InterPro" id="IPR036157">
    <property type="entry name" value="dUTPase-like_sf"/>
</dbReference>
<accession>A0A2M7DL07</accession>
<dbReference type="EC" id="2.7.4.9" evidence="5"/>
<dbReference type="GO" id="GO:0004170">
    <property type="term" value="F:dUTP diphosphatase activity"/>
    <property type="evidence" value="ECO:0007669"/>
    <property type="project" value="UniProtKB-EC"/>
</dbReference>
<dbReference type="GO" id="GO:0006233">
    <property type="term" value="P:dTDP biosynthetic process"/>
    <property type="evidence" value="ECO:0007669"/>
    <property type="project" value="InterPro"/>
</dbReference>
<dbReference type="GO" id="GO:0004798">
    <property type="term" value="F:dTMP kinase activity"/>
    <property type="evidence" value="ECO:0007669"/>
    <property type="project" value="UniProtKB-UniRule"/>
</dbReference>
<dbReference type="AlphaFoldDB" id="A0A2M7DL07"/>
<evidence type="ECO:0000256" key="2">
    <source>
        <dbReference type="ARBA" id="ARBA00022801"/>
    </source>
</evidence>
<evidence type="ECO:0000313" key="8">
    <source>
        <dbReference type="EMBL" id="PIV50455.1"/>
    </source>
</evidence>
<gene>
    <name evidence="5" type="primary">tmk</name>
    <name evidence="8" type="ORF">COS18_05025</name>
</gene>
<evidence type="ECO:0000259" key="6">
    <source>
        <dbReference type="Pfam" id="PF00692"/>
    </source>
</evidence>
<dbReference type="CDD" id="cd07557">
    <property type="entry name" value="trimeric_dUTPase"/>
    <property type="match status" value="1"/>
</dbReference>